<name>A0A8X6QAW7_NEPPI</name>
<accession>A0A8X6QAW7</accession>
<feature type="chain" id="PRO_5036501679" description="Secreted protein" evidence="1">
    <location>
        <begin position="30"/>
        <end position="127"/>
    </location>
</feature>
<organism evidence="2 3">
    <name type="scientific">Nephila pilipes</name>
    <name type="common">Giant wood spider</name>
    <name type="synonym">Nephila maculata</name>
    <dbReference type="NCBI Taxonomy" id="299642"/>
    <lineage>
        <taxon>Eukaryota</taxon>
        <taxon>Metazoa</taxon>
        <taxon>Ecdysozoa</taxon>
        <taxon>Arthropoda</taxon>
        <taxon>Chelicerata</taxon>
        <taxon>Arachnida</taxon>
        <taxon>Araneae</taxon>
        <taxon>Araneomorphae</taxon>
        <taxon>Entelegynae</taxon>
        <taxon>Araneoidea</taxon>
        <taxon>Nephilidae</taxon>
        <taxon>Nephila</taxon>
    </lineage>
</organism>
<keyword evidence="1" id="KW-0732">Signal</keyword>
<reference evidence="2" key="1">
    <citation type="submission" date="2020-08" db="EMBL/GenBank/DDBJ databases">
        <title>Multicomponent nature underlies the extraordinary mechanical properties of spider dragline silk.</title>
        <authorList>
            <person name="Kono N."/>
            <person name="Nakamura H."/>
            <person name="Mori M."/>
            <person name="Yoshida Y."/>
            <person name="Ohtoshi R."/>
            <person name="Malay A.D."/>
            <person name="Moran D.A.P."/>
            <person name="Tomita M."/>
            <person name="Numata K."/>
            <person name="Arakawa K."/>
        </authorList>
    </citation>
    <scope>NUCLEOTIDE SEQUENCE</scope>
</reference>
<evidence type="ECO:0000313" key="3">
    <source>
        <dbReference type="Proteomes" id="UP000887013"/>
    </source>
</evidence>
<evidence type="ECO:0008006" key="4">
    <source>
        <dbReference type="Google" id="ProtNLM"/>
    </source>
</evidence>
<keyword evidence="3" id="KW-1185">Reference proteome</keyword>
<evidence type="ECO:0000256" key="1">
    <source>
        <dbReference type="SAM" id="SignalP"/>
    </source>
</evidence>
<evidence type="ECO:0000313" key="2">
    <source>
        <dbReference type="EMBL" id="GFU04418.1"/>
    </source>
</evidence>
<sequence length="127" mass="14509">MWSSVIVPLNIITTLWIFLPLLQQSPAIGHHWIGRGSTAHWFVGSPEISGPDFFCWVHMKLLAIETHVESFEDTRLTVAAGRTQTIQEFYSYYFAYLKNSYGKVCSSTCGRKLSLHNFCSKCIFLPM</sequence>
<dbReference type="EMBL" id="BMAW01123683">
    <property type="protein sequence ID" value="GFU04418.1"/>
    <property type="molecule type" value="Genomic_DNA"/>
</dbReference>
<gene>
    <name evidence="2" type="ORF">NPIL_36451</name>
</gene>
<dbReference type="Proteomes" id="UP000887013">
    <property type="component" value="Unassembled WGS sequence"/>
</dbReference>
<protein>
    <recommendedName>
        <fullName evidence="4">Secreted protein</fullName>
    </recommendedName>
</protein>
<comment type="caution">
    <text evidence="2">The sequence shown here is derived from an EMBL/GenBank/DDBJ whole genome shotgun (WGS) entry which is preliminary data.</text>
</comment>
<dbReference type="AlphaFoldDB" id="A0A8X6QAW7"/>
<feature type="signal peptide" evidence="1">
    <location>
        <begin position="1"/>
        <end position="29"/>
    </location>
</feature>
<proteinExistence type="predicted"/>